<reference evidence="2" key="2">
    <citation type="journal article" date="2024" name="Antonie Van Leeuwenhoek">
        <title>Roseihalotalea indica gen. nov., sp. nov., a halophilic Bacteroidetes from mesopelagic Southwest Indian Ocean with higher carbohydrate metabolic potential.</title>
        <authorList>
            <person name="Chen B."/>
            <person name="Zhang M."/>
            <person name="Lin D."/>
            <person name="Ye J."/>
            <person name="Tang K."/>
        </authorList>
    </citation>
    <scope>NUCLEOTIDE SEQUENCE</scope>
    <source>
        <strain evidence="2">TK19036</strain>
    </source>
</reference>
<organism evidence="2">
    <name type="scientific">Roseihalotalea indica</name>
    <dbReference type="NCBI Taxonomy" id="2867963"/>
    <lineage>
        <taxon>Bacteria</taxon>
        <taxon>Pseudomonadati</taxon>
        <taxon>Bacteroidota</taxon>
        <taxon>Cytophagia</taxon>
        <taxon>Cytophagales</taxon>
        <taxon>Catalimonadaceae</taxon>
        <taxon>Roseihalotalea</taxon>
    </lineage>
</organism>
<dbReference type="Pfam" id="PF00581">
    <property type="entry name" value="Rhodanese"/>
    <property type="match status" value="1"/>
</dbReference>
<dbReference type="AlphaFoldDB" id="A0AA49JCC6"/>
<reference evidence="2" key="1">
    <citation type="journal article" date="2023" name="Comput. Struct. Biotechnol. J.">
        <title>Discovery of a novel marine Bacteroidetes with a rich repertoire of carbohydrate-active enzymes.</title>
        <authorList>
            <person name="Chen B."/>
            <person name="Liu G."/>
            <person name="Chen Q."/>
            <person name="Wang H."/>
            <person name="Liu L."/>
            <person name="Tang K."/>
        </authorList>
    </citation>
    <scope>NUCLEOTIDE SEQUENCE</scope>
    <source>
        <strain evidence="2">TK19036</strain>
    </source>
</reference>
<dbReference type="PANTHER" id="PTHR43031">
    <property type="entry name" value="FAD-DEPENDENT OXIDOREDUCTASE"/>
    <property type="match status" value="1"/>
</dbReference>
<name>A0AA49JCC6_9BACT</name>
<dbReference type="InterPro" id="IPR001763">
    <property type="entry name" value="Rhodanese-like_dom"/>
</dbReference>
<dbReference type="PROSITE" id="PS50206">
    <property type="entry name" value="RHODANESE_3"/>
    <property type="match status" value="1"/>
</dbReference>
<proteinExistence type="predicted"/>
<evidence type="ECO:0000313" key="2">
    <source>
        <dbReference type="EMBL" id="WKN34586.1"/>
    </source>
</evidence>
<dbReference type="PANTHER" id="PTHR43031:SF1">
    <property type="entry name" value="PYRIDINE NUCLEOTIDE-DISULPHIDE OXIDOREDUCTASE"/>
    <property type="match status" value="1"/>
</dbReference>
<protein>
    <submittedName>
        <fullName evidence="2">Rhodanese-like domain-containing protein</fullName>
    </submittedName>
</protein>
<dbReference type="InterPro" id="IPR050229">
    <property type="entry name" value="GlpE_sulfurtransferase"/>
</dbReference>
<dbReference type="EMBL" id="CP120682">
    <property type="protein sequence ID" value="WKN34586.1"/>
    <property type="molecule type" value="Genomic_DNA"/>
</dbReference>
<gene>
    <name evidence="2" type="ORF">K4G66_19620</name>
</gene>
<feature type="domain" description="Rhodanese" evidence="1">
    <location>
        <begin position="25"/>
        <end position="111"/>
    </location>
</feature>
<evidence type="ECO:0000259" key="1">
    <source>
        <dbReference type="PROSITE" id="PS50206"/>
    </source>
</evidence>
<accession>A0AA49JCC6</accession>
<dbReference type="SMART" id="SM00450">
    <property type="entry name" value="RHOD"/>
    <property type="match status" value="1"/>
</dbReference>
<dbReference type="SUPFAM" id="SSF52821">
    <property type="entry name" value="Rhodanese/Cell cycle control phosphatase"/>
    <property type="match status" value="1"/>
</dbReference>
<sequence>MFNLFEKRPQNYHAIGPEEFNALKARKGHVVLDVRSPQEARDGSIQGGIQINFFDPHFRSKLEKLDKSQAYLVYCRSGNRSAQACSLMADLGFDQLYNLSGGINAWKAYAQNS</sequence>
<dbReference type="InterPro" id="IPR036873">
    <property type="entry name" value="Rhodanese-like_dom_sf"/>
</dbReference>
<dbReference type="CDD" id="cd00158">
    <property type="entry name" value="RHOD"/>
    <property type="match status" value="1"/>
</dbReference>
<dbReference type="Gene3D" id="3.40.250.10">
    <property type="entry name" value="Rhodanese-like domain"/>
    <property type="match status" value="1"/>
</dbReference>